<dbReference type="EMBL" id="LXQA010353363">
    <property type="protein sequence ID" value="MCI46143.1"/>
    <property type="molecule type" value="Genomic_DNA"/>
</dbReference>
<feature type="region of interest" description="Disordered" evidence="1">
    <location>
        <begin position="1"/>
        <end position="38"/>
    </location>
</feature>
<proteinExistence type="predicted"/>
<protein>
    <submittedName>
        <fullName evidence="2">Protein FAM48A</fullName>
    </submittedName>
</protein>
<evidence type="ECO:0000256" key="1">
    <source>
        <dbReference type="SAM" id="MobiDB-lite"/>
    </source>
</evidence>
<dbReference type="Proteomes" id="UP000265520">
    <property type="component" value="Unassembled WGS sequence"/>
</dbReference>
<feature type="non-terminal residue" evidence="2">
    <location>
        <position position="38"/>
    </location>
</feature>
<name>A0A392SB15_9FABA</name>
<comment type="caution">
    <text evidence="2">The sequence shown here is derived from an EMBL/GenBank/DDBJ whole genome shotgun (WGS) entry which is preliminary data.</text>
</comment>
<keyword evidence="3" id="KW-1185">Reference proteome</keyword>
<evidence type="ECO:0000313" key="2">
    <source>
        <dbReference type="EMBL" id="MCI46143.1"/>
    </source>
</evidence>
<reference evidence="2 3" key="1">
    <citation type="journal article" date="2018" name="Front. Plant Sci.">
        <title>Red Clover (Trifolium pratense) and Zigzag Clover (T. medium) - A Picture of Genomic Similarities and Differences.</title>
        <authorList>
            <person name="Dluhosova J."/>
            <person name="Istvanek J."/>
            <person name="Nedelnik J."/>
            <person name="Repkova J."/>
        </authorList>
    </citation>
    <scope>NUCLEOTIDE SEQUENCE [LARGE SCALE GENOMIC DNA]</scope>
    <source>
        <strain evidence="3">cv. 10/8</strain>
        <tissue evidence="2">Leaf</tissue>
    </source>
</reference>
<sequence length="38" mass="3686">MSGVASPASVSTGVPGNANSPSVGTSTFSEPGLQNMFD</sequence>
<organism evidence="2 3">
    <name type="scientific">Trifolium medium</name>
    <dbReference type="NCBI Taxonomy" id="97028"/>
    <lineage>
        <taxon>Eukaryota</taxon>
        <taxon>Viridiplantae</taxon>
        <taxon>Streptophyta</taxon>
        <taxon>Embryophyta</taxon>
        <taxon>Tracheophyta</taxon>
        <taxon>Spermatophyta</taxon>
        <taxon>Magnoliopsida</taxon>
        <taxon>eudicotyledons</taxon>
        <taxon>Gunneridae</taxon>
        <taxon>Pentapetalae</taxon>
        <taxon>rosids</taxon>
        <taxon>fabids</taxon>
        <taxon>Fabales</taxon>
        <taxon>Fabaceae</taxon>
        <taxon>Papilionoideae</taxon>
        <taxon>50 kb inversion clade</taxon>
        <taxon>NPAAA clade</taxon>
        <taxon>Hologalegina</taxon>
        <taxon>IRL clade</taxon>
        <taxon>Trifolieae</taxon>
        <taxon>Trifolium</taxon>
    </lineage>
</organism>
<feature type="compositionally biased region" description="Polar residues" evidence="1">
    <location>
        <begin position="8"/>
        <end position="29"/>
    </location>
</feature>
<evidence type="ECO:0000313" key="3">
    <source>
        <dbReference type="Proteomes" id="UP000265520"/>
    </source>
</evidence>
<accession>A0A392SB15</accession>
<dbReference type="AlphaFoldDB" id="A0A392SB15"/>